<name>A0A542CT81_AMYCI</name>
<sequence length="214" mass="23541">MPASSDNPANGLDRRGFLRATAAMGGAAALGVLGASPAEAQRDELPPVGAEIPYSMLATDTQVRIRTDLVRVDFRGGIKHRVEADPYDPDRSVRLRTLEFKVTGKLPDDNGTEGGTITLEQNNPDADVQSRLRLTQGNPPRYEMVMVLSFTMTIDRPGSERLVLTTEDPARLFARLTQFPPQRDLYELENPVDLVLPDTTIVTLRRFPVKVSGL</sequence>
<reference evidence="1 2" key="1">
    <citation type="submission" date="2019-06" db="EMBL/GenBank/DDBJ databases">
        <title>Sequencing the genomes of 1000 actinobacteria strains.</title>
        <authorList>
            <person name="Klenk H.-P."/>
        </authorList>
    </citation>
    <scope>NUCLEOTIDE SEQUENCE [LARGE SCALE GENOMIC DNA]</scope>
    <source>
        <strain evidence="1 2">DSM 45679</strain>
    </source>
</reference>
<dbReference type="InterPro" id="IPR006311">
    <property type="entry name" value="TAT_signal"/>
</dbReference>
<evidence type="ECO:0000313" key="1">
    <source>
        <dbReference type="EMBL" id="TQI94031.1"/>
    </source>
</evidence>
<dbReference type="AlphaFoldDB" id="A0A542CT81"/>
<dbReference type="Proteomes" id="UP000320876">
    <property type="component" value="Unassembled WGS sequence"/>
</dbReference>
<protein>
    <submittedName>
        <fullName evidence="1">Secreted protein</fullName>
    </submittedName>
</protein>
<proteinExistence type="predicted"/>
<keyword evidence="2" id="KW-1185">Reference proteome</keyword>
<dbReference type="NCBIfam" id="TIGR01409">
    <property type="entry name" value="TAT_signal_seq"/>
    <property type="match status" value="1"/>
</dbReference>
<evidence type="ECO:0000313" key="2">
    <source>
        <dbReference type="Proteomes" id="UP000320876"/>
    </source>
</evidence>
<comment type="caution">
    <text evidence="1">The sequence shown here is derived from an EMBL/GenBank/DDBJ whole genome shotgun (WGS) entry which is preliminary data.</text>
</comment>
<dbReference type="RefSeq" id="WP_142003301.1">
    <property type="nucleotide sequence ID" value="NZ_VFML01000002.1"/>
</dbReference>
<gene>
    <name evidence="1" type="ORF">FB471_6179</name>
</gene>
<organism evidence="1 2">
    <name type="scientific">Amycolatopsis cihanbeyliensis</name>
    <dbReference type="NCBI Taxonomy" id="1128664"/>
    <lineage>
        <taxon>Bacteria</taxon>
        <taxon>Bacillati</taxon>
        <taxon>Actinomycetota</taxon>
        <taxon>Actinomycetes</taxon>
        <taxon>Pseudonocardiales</taxon>
        <taxon>Pseudonocardiaceae</taxon>
        <taxon>Amycolatopsis</taxon>
    </lineage>
</organism>
<dbReference type="OrthoDB" id="5187892at2"/>
<dbReference type="InterPro" id="IPR019546">
    <property type="entry name" value="TAT_signal_bac_arc"/>
</dbReference>
<dbReference type="PROSITE" id="PS51318">
    <property type="entry name" value="TAT"/>
    <property type="match status" value="1"/>
</dbReference>
<accession>A0A542CT81</accession>
<dbReference type="EMBL" id="VFML01000002">
    <property type="protein sequence ID" value="TQI94031.1"/>
    <property type="molecule type" value="Genomic_DNA"/>
</dbReference>